<dbReference type="NCBIfam" id="NF033819">
    <property type="entry name" value="IS66_TnpB"/>
    <property type="match status" value="1"/>
</dbReference>
<dbReference type="KEGG" id="aad:TC41_0021"/>
<evidence type="ECO:0000256" key="1">
    <source>
        <dbReference type="SAM" id="MobiDB-lite"/>
    </source>
</evidence>
<name>F8IHN5_ALIAT</name>
<dbReference type="eggNOG" id="COG3436">
    <property type="taxonomic scope" value="Bacteria"/>
</dbReference>
<accession>F8IHN5</accession>
<reference evidence="2 3" key="1">
    <citation type="journal article" date="2011" name="J. Bacteriol.">
        <title>Complete Genome Sequence of Alicyclobacillus acidocaldarius Strain Tc-4-1.</title>
        <authorList>
            <person name="Chen Y."/>
            <person name="He Y."/>
            <person name="Zhang B."/>
            <person name="Yang J."/>
            <person name="Li W."/>
            <person name="Dong Z."/>
            <person name="Hu S."/>
        </authorList>
    </citation>
    <scope>NUCLEOTIDE SEQUENCE [LARGE SCALE GENOMIC DNA]</scope>
    <source>
        <strain evidence="2 3">Tc-4-1</strain>
    </source>
</reference>
<dbReference type="Pfam" id="PF05717">
    <property type="entry name" value="TnpB_IS66"/>
    <property type="match status" value="1"/>
</dbReference>
<dbReference type="EMBL" id="CP002902">
    <property type="protein sequence ID" value="AEJ42002.1"/>
    <property type="molecule type" value="Genomic_DNA"/>
</dbReference>
<dbReference type="HOGENOM" id="CLU_128110_0_0_9"/>
<dbReference type="AlphaFoldDB" id="F8IHN5"/>
<reference evidence="3" key="2">
    <citation type="submission" date="2011-06" db="EMBL/GenBank/DDBJ databases">
        <title>The complete genome sequence of Alicyclobacillus acidocaldarius sp. Tc-4-1.</title>
        <authorList>
            <person name="Chen Y."/>
            <person name="He Y."/>
            <person name="Dong Z."/>
            <person name="Hu S."/>
        </authorList>
    </citation>
    <scope>NUCLEOTIDE SEQUENCE [LARGE SCALE GENOMIC DNA]</scope>
    <source>
        <strain evidence="3">Tc-4-1</strain>
    </source>
</reference>
<dbReference type="PANTHER" id="PTHR36455">
    <property type="match status" value="1"/>
</dbReference>
<feature type="region of interest" description="Disordered" evidence="1">
    <location>
        <begin position="84"/>
        <end position="124"/>
    </location>
</feature>
<dbReference type="Proteomes" id="UP000000292">
    <property type="component" value="Chromosome"/>
</dbReference>
<sequence length="143" mass="16138">MLNIGAGPGELRVYLACGSTDMRKSIDGLAALVQESFHLDPFSSAVFVFCNRKRDKLKILYWEHNGFWLYYRRLERGALSMARHQRRQDPRHHSPGAELAVGRTAVEPTEGTPEGYREKSGVRPINTEGSVKGFRQVCRNSCA</sequence>
<evidence type="ECO:0000313" key="3">
    <source>
        <dbReference type="Proteomes" id="UP000000292"/>
    </source>
</evidence>
<evidence type="ECO:0000313" key="2">
    <source>
        <dbReference type="EMBL" id="AEJ42002.1"/>
    </source>
</evidence>
<organism evidence="2 3">
    <name type="scientific">Alicyclobacillus acidocaldarius (strain Tc-4-1)</name>
    <name type="common">Bacillus acidocaldarius</name>
    <dbReference type="NCBI Taxonomy" id="1048834"/>
    <lineage>
        <taxon>Bacteria</taxon>
        <taxon>Bacillati</taxon>
        <taxon>Bacillota</taxon>
        <taxon>Bacilli</taxon>
        <taxon>Bacillales</taxon>
        <taxon>Alicyclobacillaceae</taxon>
        <taxon>Alicyclobacillus</taxon>
    </lineage>
</organism>
<dbReference type="RefSeq" id="WP_014462921.1">
    <property type="nucleotide sequence ID" value="NC_017167.1"/>
</dbReference>
<dbReference type="InterPro" id="IPR008878">
    <property type="entry name" value="Transposase_IS66_Orf2"/>
</dbReference>
<proteinExistence type="predicted"/>
<dbReference type="PANTHER" id="PTHR36455:SF1">
    <property type="entry name" value="BLR8292 PROTEIN"/>
    <property type="match status" value="1"/>
</dbReference>
<protein>
    <submittedName>
        <fullName evidence="2">IS66 Orf2 like protein</fullName>
    </submittedName>
</protein>
<gene>
    <name evidence="2" type="ordered locus">TC41_0021</name>
</gene>
<dbReference type="PATRIC" id="fig|1048834.4.peg.17"/>